<proteinExistence type="predicted"/>
<protein>
    <submittedName>
        <fullName evidence="3">Uncharacterized protein</fullName>
    </submittedName>
</protein>
<feature type="region of interest" description="Disordered" evidence="1">
    <location>
        <begin position="1"/>
        <end position="37"/>
    </location>
</feature>
<feature type="transmembrane region" description="Helical" evidence="2">
    <location>
        <begin position="71"/>
        <end position="91"/>
    </location>
</feature>
<name>A0A918CUI2_9ACTN</name>
<evidence type="ECO:0000313" key="3">
    <source>
        <dbReference type="EMBL" id="GGN28016.1"/>
    </source>
</evidence>
<feature type="transmembrane region" description="Helical" evidence="2">
    <location>
        <begin position="41"/>
        <end position="65"/>
    </location>
</feature>
<reference evidence="3" key="2">
    <citation type="submission" date="2020-09" db="EMBL/GenBank/DDBJ databases">
        <authorList>
            <person name="Sun Q."/>
            <person name="Zhou Y."/>
        </authorList>
    </citation>
    <scope>NUCLEOTIDE SEQUENCE</scope>
    <source>
        <strain evidence="3">CGMCC 4.7110</strain>
    </source>
</reference>
<keyword evidence="2" id="KW-0472">Membrane</keyword>
<keyword evidence="4" id="KW-1185">Reference proteome</keyword>
<gene>
    <name evidence="3" type="ORF">GCM10011578_063750</name>
</gene>
<keyword evidence="2" id="KW-1133">Transmembrane helix</keyword>
<dbReference type="AlphaFoldDB" id="A0A918CUI2"/>
<organism evidence="3 4">
    <name type="scientific">Streptomyces fuscichromogenes</name>
    <dbReference type="NCBI Taxonomy" id="1324013"/>
    <lineage>
        <taxon>Bacteria</taxon>
        <taxon>Bacillati</taxon>
        <taxon>Actinomycetota</taxon>
        <taxon>Actinomycetes</taxon>
        <taxon>Kitasatosporales</taxon>
        <taxon>Streptomycetaceae</taxon>
        <taxon>Streptomyces</taxon>
    </lineage>
</organism>
<accession>A0A918CUI2</accession>
<evidence type="ECO:0000256" key="1">
    <source>
        <dbReference type="SAM" id="MobiDB-lite"/>
    </source>
</evidence>
<evidence type="ECO:0000256" key="2">
    <source>
        <dbReference type="SAM" id="Phobius"/>
    </source>
</evidence>
<dbReference type="EMBL" id="BMML01000016">
    <property type="protein sequence ID" value="GGN28016.1"/>
    <property type="molecule type" value="Genomic_DNA"/>
</dbReference>
<keyword evidence="2" id="KW-0812">Transmembrane</keyword>
<reference evidence="3" key="1">
    <citation type="journal article" date="2014" name="Int. J. Syst. Evol. Microbiol.">
        <title>Complete genome sequence of Corynebacterium casei LMG S-19264T (=DSM 44701T), isolated from a smear-ripened cheese.</title>
        <authorList>
            <consortium name="US DOE Joint Genome Institute (JGI-PGF)"/>
            <person name="Walter F."/>
            <person name="Albersmeier A."/>
            <person name="Kalinowski J."/>
            <person name="Ruckert C."/>
        </authorList>
    </citation>
    <scope>NUCLEOTIDE SEQUENCE</scope>
    <source>
        <strain evidence="3">CGMCC 4.7110</strain>
    </source>
</reference>
<sequence>MGATMTTQETDHTEGFPPRCSSAHHLSGAHRRPRSEGARTVSSAVFIAACTVIGLAVATGAALAVPRSGRTAVFLAVQTGATLLALVLGLLRRTRRAPTAPPGVAWCSTGEHPRAAVNGGGAIPDAG</sequence>
<evidence type="ECO:0000313" key="4">
    <source>
        <dbReference type="Proteomes" id="UP000653411"/>
    </source>
</evidence>
<comment type="caution">
    <text evidence="3">The sequence shown here is derived from an EMBL/GenBank/DDBJ whole genome shotgun (WGS) entry which is preliminary data.</text>
</comment>
<dbReference type="Proteomes" id="UP000653411">
    <property type="component" value="Unassembled WGS sequence"/>
</dbReference>